<keyword evidence="1" id="KW-0540">Nuclease</keyword>
<dbReference type="Gene3D" id="3.40.600.10">
    <property type="entry name" value="DNA mismatch repair MutH/Restriction endonuclease, type II"/>
    <property type="match status" value="1"/>
</dbReference>
<dbReference type="EMBL" id="JACHWS010000001">
    <property type="protein sequence ID" value="MBB3035760.1"/>
    <property type="molecule type" value="Genomic_DNA"/>
</dbReference>
<dbReference type="OrthoDB" id="9179812at2"/>
<dbReference type="Proteomes" id="UP000567922">
    <property type="component" value="Unassembled WGS sequence"/>
</dbReference>
<comment type="caution">
    <text evidence="5">The sequence shown here is derived from an EMBL/GenBank/DDBJ whole genome shotgun (WGS) entry which is preliminary data.</text>
</comment>
<gene>
    <name evidence="5" type="ORF">FHU29_000194</name>
</gene>
<dbReference type="SUPFAM" id="SSF52980">
    <property type="entry name" value="Restriction endonuclease-like"/>
    <property type="match status" value="1"/>
</dbReference>
<keyword evidence="2" id="KW-0255">Endonuclease</keyword>
<dbReference type="GO" id="GO:0003677">
    <property type="term" value="F:DNA binding"/>
    <property type="evidence" value="ECO:0007669"/>
    <property type="project" value="InterPro"/>
</dbReference>
<organism evidence="5 6">
    <name type="scientific">Hoyosella altamirensis</name>
    <dbReference type="NCBI Taxonomy" id="616997"/>
    <lineage>
        <taxon>Bacteria</taxon>
        <taxon>Bacillati</taxon>
        <taxon>Actinomycetota</taxon>
        <taxon>Actinomycetes</taxon>
        <taxon>Mycobacteriales</taxon>
        <taxon>Hoyosellaceae</taxon>
        <taxon>Hoyosella</taxon>
    </lineage>
</organism>
<dbReference type="CDD" id="cd22338">
    <property type="entry name" value="NaeI-like"/>
    <property type="match status" value="1"/>
</dbReference>
<accession>A0A839RH67</accession>
<dbReference type="InterPro" id="IPR011335">
    <property type="entry name" value="Restrct_endonuc-II-like"/>
</dbReference>
<evidence type="ECO:0000256" key="3">
    <source>
        <dbReference type="ARBA" id="ARBA00022801"/>
    </source>
</evidence>
<dbReference type="InterPro" id="IPR015210">
    <property type="entry name" value="NaeI"/>
</dbReference>
<keyword evidence="6" id="KW-1185">Reference proteome</keyword>
<evidence type="ECO:0000259" key="4">
    <source>
        <dbReference type="Pfam" id="PF09126"/>
    </source>
</evidence>
<protein>
    <recommendedName>
        <fullName evidence="4">Type II restriction enzyme NaeI domain-containing protein</fullName>
    </recommendedName>
</protein>
<keyword evidence="3" id="KW-0378">Hydrolase</keyword>
<reference evidence="5 6" key="1">
    <citation type="submission" date="2020-08" db="EMBL/GenBank/DDBJ databases">
        <title>Sequencing the genomes of 1000 actinobacteria strains.</title>
        <authorList>
            <person name="Klenk H.-P."/>
        </authorList>
    </citation>
    <scope>NUCLEOTIDE SEQUENCE [LARGE SCALE GENOMIC DNA]</scope>
    <source>
        <strain evidence="5 6">DSM 45258</strain>
    </source>
</reference>
<evidence type="ECO:0000256" key="1">
    <source>
        <dbReference type="ARBA" id="ARBA00022722"/>
    </source>
</evidence>
<dbReference type="Gene3D" id="1.10.10.10">
    <property type="entry name" value="Winged helix-like DNA-binding domain superfamily/Winged helix DNA-binding domain"/>
    <property type="match status" value="1"/>
</dbReference>
<sequence length="365" mass="39499">MHDDSSFLPLDGFTDAAAPAPQGSDWQTEALFELVPAGAATAPLDIGDPIVQEIVSSLRQADPQGERFAAVFRATFDQLYDGQHTGRYCWDQLYKTEKTHFGTLIEINLRRAFGDVLRDGELLDYKINGYDVDCKFSQRSGGWMLPPEALGHVILACTASDQAGTWSVGVVRARPEICRLSVNRDGKTALSPKGIAEIAWLHKDAELPPNVLLKVDPAVVARIFSLPTGQQRVNELFRRVTNHRIGRNTVATVAEQDDYMKRVRANGGARSTLQAEGILIAGGDYVAHRAVAHELGAPVPQPGEFVSIRVVPAESGDPGPIAEIEGSLWRCASPGESATAAAPTIPASRRVSVETSVDDDVIRLL</sequence>
<dbReference type="GO" id="GO:0009036">
    <property type="term" value="F:type II site-specific deoxyribonuclease activity"/>
    <property type="evidence" value="ECO:0007669"/>
    <property type="project" value="InterPro"/>
</dbReference>
<dbReference type="Pfam" id="PF09126">
    <property type="entry name" value="NaeI"/>
    <property type="match status" value="1"/>
</dbReference>
<evidence type="ECO:0000313" key="5">
    <source>
        <dbReference type="EMBL" id="MBB3035760.1"/>
    </source>
</evidence>
<name>A0A839RH67_9ACTN</name>
<proteinExistence type="predicted"/>
<evidence type="ECO:0000256" key="2">
    <source>
        <dbReference type="ARBA" id="ARBA00022759"/>
    </source>
</evidence>
<dbReference type="RefSeq" id="WP_083962359.1">
    <property type="nucleotide sequence ID" value="NZ_BDDI01000009.1"/>
</dbReference>
<dbReference type="AlphaFoldDB" id="A0A839RH67"/>
<evidence type="ECO:0000313" key="6">
    <source>
        <dbReference type="Proteomes" id="UP000567922"/>
    </source>
</evidence>
<dbReference type="InterPro" id="IPR037057">
    <property type="entry name" value="DNA_rep_MutH/T2_RE_sf"/>
</dbReference>
<dbReference type="InterPro" id="IPR036388">
    <property type="entry name" value="WH-like_DNA-bd_sf"/>
</dbReference>
<dbReference type="GO" id="GO:0009307">
    <property type="term" value="P:DNA restriction-modification system"/>
    <property type="evidence" value="ECO:0007669"/>
    <property type="project" value="InterPro"/>
</dbReference>
<feature type="domain" description="Type II restriction enzyme NaeI" evidence="4">
    <location>
        <begin position="53"/>
        <end position="338"/>
    </location>
</feature>